<reference evidence="2 3" key="1">
    <citation type="journal article" date="2017" name="Int. J. Syst. Evol. Microbiol.">
        <title>Solibacillus kalamii sp. nov., isolated from a high-efficiency particulate arrestance filter system used in the International Space Station.</title>
        <authorList>
            <person name="Checinska Sielaff A."/>
            <person name="Kumar R.M."/>
            <person name="Pal D."/>
            <person name="Mayilraj S."/>
            <person name="Venkateswaran K."/>
        </authorList>
    </citation>
    <scope>NUCLEOTIDE SEQUENCE [LARGE SCALE GENOMIC DNA]</scope>
    <source>
        <strain evidence="2 3">ISSFR-015</strain>
    </source>
</reference>
<dbReference type="InterPro" id="IPR046720">
    <property type="entry name" value="DUF6612"/>
</dbReference>
<evidence type="ECO:0000313" key="3">
    <source>
        <dbReference type="Proteomes" id="UP000196594"/>
    </source>
</evidence>
<proteinExistence type="predicted"/>
<dbReference type="Pfam" id="PF20316">
    <property type="entry name" value="DUF6612"/>
    <property type="match status" value="1"/>
</dbReference>
<gene>
    <name evidence="2" type="ORF">CBM15_07165</name>
</gene>
<feature type="signal peptide" evidence="1">
    <location>
        <begin position="1"/>
        <end position="18"/>
    </location>
</feature>
<keyword evidence="3" id="KW-1185">Reference proteome</keyword>
<dbReference type="RefSeq" id="WP_087616678.1">
    <property type="nucleotide sequence ID" value="NZ_JAFBEY010000001.1"/>
</dbReference>
<dbReference type="Proteomes" id="UP000196594">
    <property type="component" value="Unassembled WGS sequence"/>
</dbReference>
<protein>
    <recommendedName>
        <fullName evidence="4">Lipoprotein</fullName>
    </recommendedName>
</protein>
<dbReference type="Gene3D" id="2.50.20.20">
    <property type="match status" value="1"/>
</dbReference>
<sequence>MKKQYVFAMSTLSIALVAGCGDTAEPVEGTDSEANLTLQQVYENAMQRQQNLKSVHAETTMDQVTSFVMEGQTMEITSNSNLAMDIQQKPMAMYSKGTVKMDMGDEKMDMPIEMYMTEEDGFYMLNGDTNEWLKMPDEQYEQLIAQTGAQADASEQLEQLEQFIDDFSFEQDDENYLLTLNIEGDEFKQFIVSQMGASLGESMEVNGEILENMTFEDSQYNIVVAKDTFDIKEMDMDLKIVTNIEGQETTIENDANIVYSKFDEVKEINIPNEVINEAKTE</sequence>
<evidence type="ECO:0000313" key="2">
    <source>
        <dbReference type="EMBL" id="OUZ39433.1"/>
    </source>
</evidence>
<keyword evidence="1" id="KW-0732">Signal</keyword>
<feature type="chain" id="PRO_5047269578" description="Lipoprotein" evidence="1">
    <location>
        <begin position="19"/>
        <end position="281"/>
    </location>
</feature>
<dbReference type="EMBL" id="NHNT01000003">
    <property type="protein sequence ID" value="OUZ39433.1"/>
    <property type="molecule type" value="Genomic_DNA"/>
</dbReference>
<name>A0ABX3ZIP4_9BACL</name>
<comment type="caution">
    <text evidence="2">The sequence shown here is derived from an EMBL/GenBank/DDBJ whole genome shotgun (WGS) entry which is preliminary data.</text>
</comment>
<evidence type="ECO:0008006" key="4">
    <source>
        <dbReference type="Google" id="ProtNLM"/>
    </source>
</evidence>
<dbReference type="PROSITE" id="PS51257">
    <property type="entry name" value="PROKAR_LIPOPROTEIN"/>
    <property type="match status" value="1"/>
</dbReference>
<evidence type="ECO:0000256" key="1">
    <source>
        <dbReference type="SAM" id="SignalP"/>
    </source>
</evidence>
<accession>A0ABX3ZIP4</accession>
<organism evidence="2 3">
    <name type="scientific">Solibacillus kalamii</name>
    <dbReference type="NCBI Taxonomy" id="1748298"/>
    <lineage>
        <taxon>Bacteria</taxon>
        <taxon>Bacillati</taxon>
        <taxon>Bacillota</taxon>
        <taxon>Bacilli</taxon>
        <taxon>Bacillales</taxon>
        <taxon>Caryophanaceae</taxon>
        <taxon>Solibacillus</taxon>
    </lineage>
</organism>